<evidence type="ECO:0000256" key="1">
    <source>
        <dbReference type="SAM" id="MobiDB-lite"/>
    </source>
</evidence>
<dbReference type="AlphaFoldDB" id="F2NF56"/>
<reference evidence="3" key="2">
    <citation type="submission" date="2011-03" db="EMBL/GenBank/DDBJ databases">
        <title>The complete genome of Desulfobacca acetoxidans DSM 11109.</title>
        <authorList>
            <consortium name="US DOE Joint Genome Institute (JGI-PGF)"/>
            <person name="Lucas S."/>
            <person name="Copeland A."/>
            <person name="Lapidus A."/>
            <person name="Bruce D."/>
            <person name="Goodwin L."/>
            <person name="Pitluck S."/>
            <person name="Peters L."/>
            <person name="Kyrpides N."/>
            <person name="Mavromatis K."/>
            <person name="Ivanova N."/>
            <person name="Ovchinnikova G."/>
            <person name="Teshima H."/>
            <person name="Detter J.C."/>
            <person name="Han C."/>
            <person name="Land M."/>
            <person name="Hauser L."/>
            <person name="Markowitz V."/>
            <person name="Cheng J.-F."/>
            <person name="Hugenholtz P."/>
            <person name="Woyke T."/>
            <person name="Wu D."/>
            <person name="Spring S."/>
            <person name="Schueler E."/>
            <person name="Brambilla E."/>
            <person name="Klenk H.-P."/>
            <person name="Eisen J.A."/>
        </authorList>
    </citation>
    <scope>NUCLEOTIDE SEQUENCE [LARGE SCALE GENOMIC DNA]</scope>
    <source>
        <strain evidence="3">ATCC 700848 / DSM 11109 / ASRB2</strain>
    </source>
</reference>
<feature type="region of interest" description="Disordered" evidence="1">
    <location>
        <begin position="36"/>
        <end position="142"/>
    </location>
</feature>
<organism evidence="2 3">
    <name type="scientific">Desulfobacca acetoxidans (strain ATCC 700848 / DSM 11109 / ASRB2)</name>
    <dbReference type="NCBI Taxonomy" id="880072"/>
    <lineage>
        <taxon>Bacteria</taxon>
        <taxon>Pseudomonadati</taxon>
        <taxon>Thermodesulfobacteriota</taxon>
        <taxon>Desulfobaccia</taxon>
        <taxon>Desulfobaccales</taxon>
        <taxon>Desulfobaccaceae</taxon>
        <taxon>Desulfobacca</taxon>
    </lineage>
</organism>
<dbReference type="RefSeq" id="WP_013705724.1">
    <property type="nucleotide sequence ID" value="NC_015388.1"/>
</dbReference>
<keyword evidence="3" id="KW-1185">Reference proteome</keyword>
<dbReference type="Proteomes" id="UP000000483">
    <property type="component" value="Chromosome"/>
</dbReference>
<feature type="compositionally biased region" description="Basic and acidic residues" evidence="1">
    <location>
        <begin position="71"/>
        <end position="92"/>
    </location>
</feature>
<dbReference type="KEGG" id="dao:Desac_0732"/>
<name>F2NF56_DESAR</name>
<evidence type="ECO:0000313" key="3">
    <source>
        <dbReference type="Proteomes" id="UP000000483"/>
    </source>
</evidence>
<dbReference type="HOGENOM" id="CLU_808280_0_0_7"/>
<accession>F2NF56</accession>
<evidence type="ECO:0000313" key="2">
    <source>
        <dbReference type="EMBL" id="AEB08611.1"/>
    </source>
</evidence>
<gene>
    <name evidence="2" type="ordered locus">Desac_0732</name>
</gene>
<evidence type="ECO:0008006" key="4">
    <source>
        <dbReference type="Google" id="ProtNLM"/>
    </source>
</evidence>
<feature type="compositionally biased region" description="Low complexity" evidence="1">
    <location>
        <begin position="93"/>
        <end position="113"/>
    </location>
</feature>
<dbReference type="EMBL" id="CP002629">
    <property type="protein sequence ID" value="AEB08611.1"/>
    <property type="molecule type" value="Genomic_DNA"/>
</dbReference>
<proteinExistence type="predicted"/>
<sequence length="343" mass="36897">MVKFIVRLLVVMIFWYAGGYVSQLFATQNRELPTVSQDKRVSGTGLQTPTSLGPGGCSCNGQSTPGPYVEAKPEEQVTKEETETTEQEEKAETTGTAAKPPKTGKPASSQTTAEKPEKVPTTKPPVASPAPALPSPPAPNTVQVTAVRGYDAASWGPFVGSKGKENLAEVFDNQQNTNTSDVENENDFLNAMNGADIFYANVHGNNPQERDEHHLQVGKGVFLSAQELAAHRQQVGEANMPRLTILNGCNTATPADPQKPVMTINQGLGIDSSTKGRAMLGFTGKVVGFANESNIRKVLEVWSHPAPKGNYPTLRQAIIKALGPNHNIIIIGDHNLRYTDMKK</sequence>
<protein>
    <recommendedName>
        <fullName evidence="4">CHAT domain-containing protein</fullName>
    </recommendedName>
</protein>
<feature type="compositionally biased region" description="Pro residues" evidence="1">
    <location>
        <begin position="122"/>
        <end position="139"/>
    </location>
</feature>
<reference evidence="2 3" key="1">
    <citation type="journal article" date="2011" name="Stand. Genomic Sci.">
        <title>Complete genome sequence of the acetate-degrading sulfate reducer Desulfobacca acetoxidans type strain (ASRB2).</title>
        <authorList>
            <person name="Goker M."/>
            <person name="Teshima H."/>
            <person name="Lapidus A."/>
            <person name="Nolan M."/>
            <person name="Lucas S."/>
            <person name="Hammon N."/>
            <person name="Deshpande S."/>
            <person name="Cheng J.F."/>
            <person name="Tapia R."/>
            <person name="Han C."/>
            <person name="Goodwin L."/>
            <person name="Pitluck S."/>
            <person name="Huntemann M."/>
            <person name="Liolios K."/>
            <person name="Ivanova N."/>
            <person name="Pagani I."/>
            <person name="Mavromatis K."/>
            <person name="Ovchinikova G."/>
            <person name="Pati A."/>
            <person name="Chen A."/>
            <person name="Palaniappan K."/>
            <person name="Land M."/>
            <person name="Hauser L."/>
            <person name="Brambilla E.M."/>
            <person name="Rohde M."/>
            <person name="Spring S."/>
            <person name="Detter J.C."/>
            <person name="Woyke T."/>
            <person name="Bristow J."/>
            <person name="Eisen J.A."/>
            <person name="Markowitz V."/>
            <person name="Hugenholtz P."/>
            <person name="Kyrpides N.C."/>
            <person name="Klenk H.P."/>
        </authorList>
    </citation>
    <scope>NUCLEOTIDE SEQUENCE [LARGE SCALE GENOMIC DNA]</scope>
    <source>
        <strain evidence="3">ATCC 700848 / DSM 11109 / ASRB2</strain>
    </source>
</reference>